<dbReference type="AlphaFoldDB" id="A0A1A9VLP6"/>
<sequence>MLYITENLHRNTKSGLAIIIIQRPLNKSPVTESHQILQVPPDGKNVFAYGCRSYRSQRFRVRTFKFHQTFFSLQMPYGRDTYIQELIGENHVISIFYALHFTVMSVLVAASKNLRADLFTFKSCKMHM</sequence>
<name>A0A1A9VLP6_GLOAU</name>
<evidence type="ECO:0000313" key="1">
    <source>
        <dbReference type="EnsemblMetazoa" id="GAUT040943-PA"/>
    </source>
</evidence>
<organism evidence="1 2">
    <name type="scientific">Glossina austeni</name>
    <name type="common">Savannah tsetse fly</name>
    <dbReference type="NCBI Taxonomy" id="7395"/>
    <lineage>
        <taxon>Eukaryota</taxon>
        <taxon>Metazoa</taxon>
        <taxon>Ecdysozoa</taxon>
        <taxon>Arthropoda</taxon>
        <taxon>Hexapoda</taxon>
        <taxon>Insecta</taxon>
        <taxon>Pterygota</taxon>
        <taxon>Neoptera</taxon>
        <taxon>Endopterygota</taxon>
        <taxon>Diptera</taxon>
        <taxon>Brachycera</taxon>
        <taxon>Muscomorpha</taxon>
        <taxon>Hippoboscoidea</taxon>
        <taxon>Glossinidae</taxon>
        <taxon>Glossina</taxon>
    </lineage>
</organism>
<dbReference type="VEuPathDB" id="VectorBase:GAUT040943"/>
<accession>A0A1A9VLP6</accession>
<keyword evidence="2" id="KW-1185">Reference proteome</keyword>
<dbReference type="EnsemblMetazoa" id="GAUT040943-RA">
    <property type="protein sequence ID" value="GAUT040943-PA"/>
    <property type="gene ID" value="GAUT040943"/>
</dbReference>
<reference evidence="1" key="1">
    <citation type="submission" date="2020-05" db="UniProtKB">
        <authorList>
            <consortium name="EnsemblMetazoa"/>
        </authorList>
    </citation>
    <scope>IDENTIFICATION</scope>
    <source>
        <strain evidence="1">TTRI</strain>
    </source>
</reference>
<dbReference type="Proteomes" id="UP000078200">
    <property type="component" value="Unassembled WGS sequence"/>
</dbReference>
<proteinExistence type="predicted"/>
<evidence type="ECO:0000313" key="2">
    <source>
        <dbReference type="Proteomes" id="UP000078200"/>
    </source>
</evidence>
<protein>
    <submittedName>
        <fullName evidence="1">Uncharacterized protein</fullName>
    </submittedName>
</protein>